<feature type="active site" description="Proton acceptor" evidence="7">
    <location>
        <position position="87"/>
    </location>
</feature>
<dbReference type="GO" id="GO:0016829">
    <property type="term" value="F:lyase activity"/>
    <property type="evidence" value="ECO:0007669"/>
    <property type="project" value="UniProtKB-KW"/>
</dbReference>
<proteinExistence type="predicted"/>
<evidence type="ECO:0000256" key="2">
    <source>
        <dbReference type="ARBA" id="ARBA00012553"/>
    </source>
</evidence>
<evidence type="ECO:0000313" key="8">
    <source>
        <dbReference type="EMBL" id="HEW53230.1"/>
    </source>
</evidence>
<evidence type="ECO:0000256" key="5">
    <source>
        <dbReference type="ARBA" id="ARBA00032523"/>
    </source>
</evidence>
<dbReference type="AlphaFoldDB" id="A0A7C2V9F3"/>
<feature type="active site" description="Schiff-base intermediate with substrate" evidence="7">
    <location>
        <position position="27"/>
    </location>
</feature>
<evidence type="ECO:0000256" key="6">
    <source>
        <dbReference type="ARBA" id="ARBA00047628"/>
    </source>
</evidence>
<evidence type="ECO:0000256" key="7">
    <source>
        <dbReference type="PIRSR" id="PIRSR015957-1"/>
    </source>
</evidence>
<evidence type="ECO:0000256" key="4">
    <source>
        <dbReference type="ARBA" id="ARBA00023270"/>
    </source>
</evidence>
<dbReference type="EC" id="4.2.3.153" evidence="2"/>
<evidence type="ECO:0000256" key="3">
    <source>
        <dbReference type="ARBA" id="ARBA00023239"/>
    </source>
</evidence>
<keyword evidence="3" id="KW-0456">Lyase</keyword>
<organism evidence="8">
    <name type="scientific">Ignisphaera aggregans</name>
    <dbReference type="NCBI Taxonomy" id="334771"/>
    <lineage>
        <taxon>Archaea</taxon>
        <taxon>Thermoproteota</taxon>
        <taxon>Thermoprotei</taxon>
        <taxon>Desulfurococcales</taxon>
        <taxon>Desulfurococcaceae</taxon>
        <taxon>Ignisphaera</taxon>
    </lineage>
</organism>
<comment type="function">
    <text evidence="1">Catalyzes the formation of 4-(hydroxymethyl)-2-furancarboxaldehyde phosphate (4-HFC-P) from two molecules of glyceraldehyde-3-P (GA-3-P).</text>
</comment>
<sequence>MRLLVSIKTSEEVRDAIEGGADIIDVKDPSDGSLGLPDLDVVRDVIRIAKSVNGKELSIALGDLGRASKSLKYIAFSVGMLGVDYVKVGLALKDTDEAQLIARSVDDVLRSFSSVKLVLVGYADYRYTGTVEPMKVIDIATRTSAKGVMIDTLKKNGQSTFDLIEPRYFSTFTNTARKLGLFTAIAGSIRLQHLSMCRSLGFDVVGVRGAVCNGGRSGRISRDLVKLFRREIDRLCQKNCDVHGMIRV</sequence>
<dbReference type="EMBL" id="DSGT01000009">
    <property type="protein sequence ID" value="HEW53230.1"/>
    <property type="molecule type" value="Genomic_DNA"/>
</dbReference>
<comment type="caution">
    <text evidence="8">The sequence shown here is derived from an EMBL/GenBank/DDBJ whole genome shotgun (WGS) entry which is preliminary data.</text>
</comment>
<reference evidence="8" key="1">
    <citation type="journal article" date="2020" name="mSystems">
        <title>Genome- and Community-Level Interaction Insights into Carbon Utilization and Element Cycling Functions of Hydrothermarchaeota in Hydrothermal Sediment.</title>
        <authorList>
            <person name="Zhou Z."/>
            <person name="Liu Y."/>
            <person name="Xu W."/>
            <person name="Pan J."/>
            <person name="Luo Z.H."/>
            <person name="Li M."/>
        </authorList>
    </citation>
    <scope>NUCLEOTIDE SEQUENCE [LARGE SCALE GENOMIC DNA]</scope>
    <source>
        <strain evidence="8">SpSt-16</strain>
    </source>
</reference>
<evidence type="ECO:0000256" key="1">
    <source>
        <dbReference type="ARBA" id="ARBA00003810"/>
    </source>
</evidence>
<dbReference type="PIRSF" id="PIRSF015957">
    <property type="entry name" value="UCP015957"/>
    <property type="match status" value="1"/>
</dbReference>
<dbReference type="InterPro" id="IPR007565">
    <property type="entry name" value="4HFCP_synth"/>
</dbReference>
<accession>A0A7C2V9F3</accession>
<comment type="catalytic activity">
    <reaction evidence="6">
        <text>2 D-glyceraldehyde 3-phosphate = 4-(hydroxymethyl)-2-furancarboxaldehyde phosphate + phosphate + 2 H2O</text>
        <dbReference type="Rhea" id="RHEA:43536"/>
        <dbReference type="ChEBI" id="CHEBI:15377"/>
        <dbReference type="ChEBI" id="CHEBI:43474"/>
        <dbReference type="ChEBI" id="CHEBI:59776"/>
        <dbReference type="ChEBI" id="CHEBI:83407"/>
        <dbReference type="EC" id="4.2.3.153"/>
    </reaction>
</comment>
<protein>
    <recommendedName>
        <fullName evidence="2">(5-formylfuran-3-yl)methyl phosphate synthase</fullName>
        <ecNumber evidence="2">4.2.3.153</ecNumber>
    </recommendedName>
    <alternativeName>
        <fullName evidence="5">4-(hydroxymethyl)-2-furancarboxaldehyde-phosphate synthase</fullName>
    </alternativeName>
</protein>
<keyword evidence="4" id="KW-0704">Schiff base</keyword>
<name>A0A7C2V9F3_9CREN</name>
<dbReference type="Pfam" id="PF04476">
    <property type="entry name" value="4HFCP_synth"/>
    <property type="match status" value="1"/>
</dbReference>
<gene>
    <name evidence="8" type="ORF">ENO77_03590</name>
</gene>